<evidence type="ECO:0000313" key="2">
    <source>
        <dbReference type="EMBL" id="TNN73947.1"/>
    </source>
</evidence>
<sequence length="99" mass="11022">MCRQFAGDRAHGASNGSGTVGVLSFAVIPLRRRAERLRPSRLLQSAGCCGKPPPAAGPSSESNWEKEEQQSSFRAQISKIEHFLNTERLRLTKRRRTDD</sequence>
<dbReference type="AlphaFoldDB" id="A0A4Z2I7D6"/>
<reference evidence="2 3" key="1">
    <citation type="submission" date="2019-03" db="EMBL/GenBank/DDBJ databases">
        <title>First draft genome of Liparis tanakae, snailfish: a comprehensive survey of snailfish specific genes.</title>
        <authorList>
            <person name="Kim W."/>
            <person name="Song I."/>
            <person name="Jeong J.-H."/>
            <person name="Kim D."/>
            <person name="Kim S."/>
            <person name="Ryu S."/>
            <person name="Song J.Y."/>
            <person name="Lee S.K."/>
        </authorList>
    </citation>
    <scope>NUCLEOTIDE SEQUENCE [LARGE SCALE GENOMIC DNA]</scope>
    <source>
        <tissue evidence="2">Muscle</tissue>
    </source>
</reference>
<feature type="region of interest" description="Disordered" evidence="1">
    <location>
        <begin position="44"/>
        <end position="71"/>
    </location>
</feature>
<proteinExistence type="predicted"/>
<dbReference type="EMBL" id="SRLO01000119">
    <property type="protein sequence ID" value="TNN73947.1"/>
    <property type="molecule type" value="Genomic_DNA"/>
</dbReference>
<gene>
    <name evidence="2" type="ORF">EYF80_015767</name>
</gene>
<dbReference type="Proteomes" id="UP000314294">
    <property type="component" value="Unassembled WGS sequence"/>
</dbReference>
<comment type="caution">
    <text evidence="2">The sequence shown here is derived from an EMBL/GenBank/DDBJ whole genome shotgun (WGS) entry which is preliminary data.</text>
</comment>
<keyword evidence="3" id="KW-1185">Reference proteome</keyword>
<evidence type="ECO:0000313" key="3">
    <source>
        <dbReference type="Proteomes" id="UP000314294"/>
    </source>
</evidence>
<organism evidence="2 3">
    <name type="scientific">Liparis tanakae</name>
    <name type="common">Tanaka's snailfish</name>
    <dbReference type="NCBI Taxonomy" id="230148"/>
    <lineage>
        <taxon>Eukaryota</taxon>
        <taxon>Metazoa</taxon>
        <taxon>Chordata</taxon>
        <taxon>Craniata</taxon>
        <taxon>Vertebrata</taxon>
        <taxon>Euteleostomi</taxon>
        <taxon>Actinopterygii</taxon>
        <taxon>Neopterygii</taxon>
        <taxon>Teleostei</taxon>
        <taxon>Neoteleostei</taxon>
        <taxon>Acanthomorphata</taxon>
        <taxon>Eupercaria</taxon>
        <taxon>Perciformes</taxon>
        <taxon>Cottioidei</taxon>
        <taxon>Cottales</taxon>
        <taxon>Liparidae</taxon>
        <taxon>Liparis</taxon>
    </lineage>
</organism>
<accession>A0A4Z2I7D6</accession>
<name>A0A4Z2I7D6_9TELE</name>
<protein>
    <submittedName>
        <fullName evidence="2">Uncharacterized protein</fullName>
    </submittedName>
</protein>
<evidence type="ECO:0000256" key="1">
    <source>
        <dbReference type="SAM" id="MobiDB-lite"/>
    </source>
</evidence>